<dbReference type="InterPro" id="IPR050142">
    <property type="entry name" value="MADS-box/MEF2_TF"/>
</dbReference>
<evidence type="ECO:0000256" key="3">
    <source>
        <dbReference type="ARBA" id="ARBA00023125"/>
    </source>
</evidence>
<feature type="domain" description="K-box" evidence="8">
    <location>
        <begin position="86"/>
        <end position="176"/>
    </location>
</feature>
<dbReference type="InterPro" id="IPR002487">
    <property type="entry name" value="TF_Kbox"/>
</dbReference>
<accession>A0AAP0S4L0</accession>
<organism evidence="9 10">
    <name type="scientific">Liquidambar formosana</name>
    <name type="common">Formosan gum</name>
    <dbReference type="NCBI Taxonomy" id="63359"/>
    <lineage>
        <taxon>Eukaryota</taxon>
        <taxon>Viridiplantae</taxon>
        <taxon>Streptophyta</taxon>
        <taxon>Embryophyta</taxon>
        <taxon>Tracheophyta</taxon>
        <taxon>Spermatophyta</taxon>
        <taxon>Magnoliopsida</taxon>
        <taxon>eudicotyledons</taxon>
        <taxon>Gunneridae</taxon>
        <taxon>Pentapetalae</taxon>
        <taxon>Saxifragales</taxon>
        <taxon>Altingiaceae</taxon>
        <taxon>Liquidambar</taxon>
    </lineage>
</organism>
<dbReference type="EMBL" id="JBBPBK010000004">
    <property type="protein sequence ID" value="KAK9286865.1"/>
    <property type="molecule type" value="Genomic_DNA"/>
</dbReference>
<dbReference type="SUPFAM" id="SSF55455">
    <property type="entry name" value="SRF-like"/>
    <property type="match status" value="1"/>
</dbReference>
<dbReference type="GO" id="GO:0045944">
    <property type="term" value="P:positive regulation of transcription by RNA polymerase II"/>
    <property type="evidence" value="ECO:0007669"/>
    <property type="project" value="InterPro"/>
</dbReference>
<evidence type="ECO:0000259" key="8">
    <source>
        <dbReference type="PROSITE" id="PS51297"/>
    </source>
</evidence>
<evidence type="ECO:0000259" key="7">
    <source>
        <dbReference type="PROSITE" id="PS50066"/>
    </source>
</evidence>
<evidence type="ECO:0000313" key="10">
    <source>
        <dbReference type="Proteomes" id="UP001415857"/>
    </source>
</evidence>
<dbReference type="InterPro" id="IPR033896">
    <property type="entry name" value="MEF2-like_N"/>
</dbReference>
<keyword evidence="2" id="KW-0805">Transcription regulation</keyword>
<keyword evidence="5" id="KW-0539">Nucleus</keyword>
<keyword evidence="6" id="KW-0175">Coiled coil</keyword>
<dbReference type="Pfam" id="PF01486">
    <property type="entry name" value="K-box"/>
    <property type="match status" value="1"/>
</dbReference>
<dbReference type="PRINTS" id="PR00404">
    <property type="entry name" value="MADSDOMAIN"/>
</dbReference>
<dbReference type="PROSITE" id="PS51297">
    <property type="entry name" value="K_BOX"/>
    <property type="match status" value="1"/>
</dbReference>
<evidence type="ECO:0000256" key="6">
    <source>
        <dbReference type="SAM" id="Coils"/>
    </source>
</evidence>
<proteinExistence type="predicted"/>
<dbReference type="InterPro" id="IPR002100">
    <property type="entry name" value="TF_MADSbox"/>
</dbReference>
<feature type="domain" description="MADS-box" evidence="7">
    <location>
        <begin position="1"/>
        <end position="61"/>
    </location>
</feature>
<dbReference type="Pfam" id="PF00319">
    <property type="entry name" value="SRF-TF"/>
    <property type="match status" value="1"/>
</dbReference>
<evidence type="ECO:0000256" key="2">
    <source>
        <dbReference type="ARBA" id="ARBA00023015"/>
    </source>
</evidence>
<evidence type="ECO:0000256" key="5">
    <source>
        <dbReference type="ARBA" id="ARBA00023242"/>
    </source>
</evidence>
<gene>
    <name evidence="9" type="ORF">L1049_015271</name>
</gene>
<dbReference type="PANTHER" id="PTHR48019">
    <property type="entry name" value="SERUM RESPONSE FACTOR HOMOLOG"/>
    <property type="match status" value="1"/>
</dbReference>
<evidence type="ECO:0000256" key="1">
    <source>
        <dbReference type="ARBA" id="ARBA00004123"/>
    </source>
</evidence>
<evidence type="ECO:0000256" key="4">
    <source>
        <dbReference type="ARBA" id="ARBA00023163"/>
    </source>
</evidence>
<dbReference type="GO" id="GO:0000977">
    <property type="term" value="F:RNA polymerase II transcription regulatory region sequence-specific DNA binding"/>
    <property type="evidence" value="ECO:0007669"/>
    <property type="project" value="InterPro"/>
</dbReference>
<keyword evidence="3" id="KW-0238">DNA-binding</keyword>
<dbReference type="GO" id="GO:0046983">
    <property type="term" value="F:protein dimerization activity"/>
    <property type="evidence" value="ECO:0007669"/>
    <property type="project" value="InterPro"/>
</dbReference>
<dbReference type="Proteomes" id="UP001415857">
    <property type="component" value="Unassembled WGS sequence"/>
</dbReference>
<dbReference type="FunFam" id="3.40.1810.10:FF:000007">
    <property type="entry name" value="Transcription factor, MADS-box"/>
    <property type="match status" value="1"/>
</dbReference>
<keyword evidence="4" id="KW-0804">Transcription</keyword>
<dbReference type="AlphaFoldDB" id="A0AAP0S4L0"/>
<dbReference type="GO" id="GO:0003700">
    <property type="term" value="F:DNA-binding transcription factor activity"/>
    <property type="evidence" value="ECO:0007669"/>
    <property type="project" value="InterPro"/>
</dbReference>
<dbReference type="InterPro" id="IPR036879">
    <property type="entry name" value="TF_MADSbox_sf"/>
</dbReference>
<evidence type="ECO:0000313" key="9">
    <source>
        <dbReference type="EMBL" id="KAK9286865.1"/>
    </source>
</evidence>
<comment type="subcellular location">
    <subcellularLocation>
        <location evidence="1">Nucleus</location>
    </subcellularLocation>
</comment>
<reference evidence="9 10" key="1">
    <citation type="journal article" date="2024" name="Plant J.">
        <title>Genome sequences and population genomics reveal climatic adaptation and genomic divergence between two closely related sweetgum species.</title>
        <authorList>
            <person name="Xu W.Q."/>
            <person name="Ren C.Q."/>
            <person name="Zhang X.Y."/>
            <person name="Comes H.P."/>
            <person name="Liu X.H."/>
            <person name="Li Y.G."/>
            <person name="Kettle C.J."/>
            <person name="Jalonen R."/>
            <person name="Gaisberger H."/>
            <person name="Ma Y.Z."/>
            <person name="Qiu Y.X."/>
        </authorList>
    </citation>
    <scope>NUCLEOTIDE SEQUENCE [LARGE SCALE GENOMIC DNA]</scope>
    <source>
        <strain evidence="9">Hangzhou</strain>
    </source>
</reference>
<dbReference type="SMART" id="SM00432">
    <property type="entry name" value="MADS"/>
    <property type="match status" value="1"/>
</dbReference>
<dbReference type="Gene3D" id="3.40.1810.10">
    <property type="entry name" value="Transcription factor, MADS-box"/>
    <property type="match status" value="1"/>
</dbReference>
<name>A0AAP0S4L0_LIQFO</name>
<dbReference type="PROSITE" id="PS50066">
    <property type="entry name" value="MADS_BOX_2"/>
    <property type="match status" value="1"/>
</dbReference>
<feature type="coiled-coil region" evidence="6">
    <location>
        <begin position="142"/>
        <end position="176"/>
    </location>
</feature>
<protein>
    <submittedName>
        <fullName evidence="9">Uncharacterized protein</fullName>
    </submittedName>
</protein>
<sequence>MVRQKIPIKKIDNATARQVTFSKRRRGLFKKAHELSTLCDADIALIVFSATGKVSEYCSSSFNQIIERRNLHSEKNGKLDQISVELQLEGNSDTMLSKEVADKTRELRQMRGEELQGLNIEELKNLEKLLQASLSHVAETKSARFLKEISTLQRKRRELMEENNLLRKQLENALEVQTFVIEQGLSTESITNICSFSDRPQDYDSSDTFLKLGFADRPQDYDSSDTFLKLGLVRLLITFICKQI</sequence>
<dbReference type="GO" id="GO:0005634">
    <property type="term" value="C:nucleus"/>
    <property type="evidence" value="ECO:0007669"/>
    <property type="project" value="UniProtKB-SubCell"/>
</dbReference>
<keyword evidence="10" id="KW-1185">Reference proteome</keyword>
<comment type="caution">
    <text evidence="9">The sequence shown here is derived from an EMBL/GenBank/DDBJ whole genome shotgun (WGS) entry which is preliminary data.</text>
</comment>
<dbReference type="CDD" id="cd00265">
    <property type="entry name" value="MADS_MEF2_like"/>
    <property type="match status" value="1"/>
</dbReference>
<dbReference type="PROSITE" id="PS00350">
    <property type="entry name" value="MADS_BOX_1"/>
    <property type="match status" value="1"/>
</dbReference>